<reference evidence="3 4" key="1">
    <citation type="submission" date="2017-06" db="EMBL/GenBank/DDBJ databases">
        <authorList>
            <person name="Kim H.J."/>
            <person name="Triplett B.A."/>
        </authorList>
    </citation>
    <scope>NUCLEOTIDE SEQUENCE [LARGE SCALE GENOMIC DNA]</scope>
    <source>
        <strain evidence="3 4">DSM 14713</strain>
    </source>
</reference>
<dbReference type="AlphaFoldDB" id="A0A250IJ05"/>
<dbReference type="RefSeq" id="WP_095979556.1">
    <property type="nucleotide sequence ID" value="NZ_CP022163.1"/>
</dbReference>
<feature type="domain" description="DUF4178" evidence="2">
    <location>
        <begin position="61"/>
        <end position="199"/>
    </location>
</feature>
<dbReference type="Proteomes" id="UP000217289">
    <property type="component" value="Chromosome"/>
</dbReference>
<dbReference type="KEGG" id="mbd:MEBOL_004665"/>
<sequence length="634" mass="70151">MTQGNCPSCGAAVEFTAGSAQVLVCGHCQTVVAKKGLDLEAHGKIGAIVDTYSPLRLHVEGRVDGEGYRVVGHLQKDHGEGLWDEWYVEFDSGRTAWLSEAEGAWYLLFAEGSAADLQLKELVPGHRFRFKEYRLREHQLVVEERGYGRVVAAEGQLPQDLDPSVDSHYVDATSARGLFVTLDFGQWGSNPDIFMGRKLKLEELGIPPDQLRPKVKKVALQQARCTQCNGPLELRAPDQSKRVACPYCGALLHVRKGGSLAFLQLLEKPDHPFRLSLGAKGILDDTPWIIIGMMVRSCTVEGVRYPWDEYLLYNPERGFTWLMDSNGHWVFLTPLEAGLVSVAPGVAAHMMGKRYRAFQRVTAVTETVLGEFYWTVTAGETATTEEYVAPPHSVNVEGTGKEVTYTRGEYLAPEVVREAFKLKEPLPEPQGIAPSQPNPHPSPATWSWALVWGAVLLAVYLGVNILAANEKVLDKVVRLSPDARSGTATAVWFSEPFEIRKRGNVRVELSAAVNNGWFGLEGELLNQENGEVIGFYEEVGFYSGSDSDGSWSEGSQSETEFLSSVSPGRYVLRAQASFDRRPDAYRIGLVSDTPRFLWFFWGLVLLALVPVLSLFRASSFESARWSESNLGSDS</sequence>
<dbReference type="InterPro" id="IPR025235">
    <property type="entry name" value="DUF4178"/>
</dbReference>
<name>A0A250IJ05_9BACT</name>
<protein>
    <recommendedName>
        <fullName evidence="2">DUF4178 domain-containing protein</fullName>
    </recommendedName>
</protein>
<gene>
    <name evidence="3" type="ORF">MEBOL_004665</name>
</gene>
<dbReference type="EMBL" id="CP022163">
    <property type="protein sequence ID" value="ATB31203.1"/>
    <property type="molecule type" value="Genomic_DNA"/>
</dbReference>
<feature type="transmembrane region" description="Helical" evidence="1">
    <location>
        <begin position="446"/>
        <end position="468"/>
    </location>
</feature>
<organism evidence="3 4">
    <name type="scientific">Melittangium boletus DSM 14713</name>
    <dbReference type="NCBI Taxonomy" id="1294270"/>
    <lineage>
        <taxon>Bacteria</taxon>
        <taxon>Pseudomonadati</taxon>
        <taxon>Myxococcota</taxon>
        <taxon>Myxococcia</taxon>
        <taxon>Myxococcales</taxon>
        <taxon>Cystobacterineae</taxon>
        <taxon>Archangiaceae</taxon>
        <taxon>Melittangium</taxon>
    </lineage>
</organism>
<evidence type="ECO:0000256" key="1">
    <source>
        <dbReference type="SAM" id="Phobius"/>
    </source>
</evidence>
<keyword evidence="1" id="KW-0812">Transmembrane</keyword>
<feature type="transmembrane region" description="Helical" evidence="1">
    <location>
        <begin position="596"/>
        <end position="615"/>
    </location>
</feature>
<accession>A0A250IJ05</accession>
<dbReference type="Pfam" id="PF13785">
    <property type="entry name" value="DUF4178"/>
    <property type="match status" value="2"/>
</dbReference>
<evidence type="ECO:0000259" key="2">
    <source>
        <dbReference type="Pfam" id="PF13785"/>
    </source>
</evidence>
<dbReference type="OrthoDB" id="228033at2"/>
<proteinExistence type="predicted"/>
<evidence type="ECO:0000313" key="4">
    <source>
        <dbReference type="Proteomes" id="UP000217289"/>
    </source>
</evidence>
<keyword evidence="1" id="KW-0472">Membrane</keyword>
<evidence type="ECO:0000313" key="3">
    <source>
        <dbReference type="EMBL" id="ATB31203.1"/>
    </source>
</evidence>
<keyword evidence="1" id="KW-1133">Transmembrane helix</keyword>
<feature type="domain" description="DUF4178" evidence="2">
    <location>
        <begin position="277"/>
        <end position="413"/>
    </location>
</feature>
<keyword evidence="4" id="KW-1185">Reference proteome</keyword>